<feature type="region of interest" description="Disordered" evidence="1">
    <location>
        <begin position="119"/>
        <end position="153"/>
    </location>
</feature>
<reference evidence="2 3" key="1">
    <citation type="submission" date="2022-03" db="EMBL/GenBank/DDBJ databases">
        <title>Streptomyces yunnanensis P86,complete genome.</title>
        <authorList>
            <person name="Chen S."/>
            <person name="Zhang Q."/>
        </authorList>
    </citation>
    <scope>NUCLEOTIDE SEQUENCE [LARGE SCALE GENOMIC DNA]</scope>
    <source>
        <strain evidence="2 3">P86</strain>
    </source>
</reference>
<dbReference type="RefSeq" id="WP_275305934.1">
    <property type="nucleotide sequence ID" value="NZ_CP095749.1"/>
</dbReference>
<evidence type="ECO:0000313" key="3">
    <source>
        <dbReference type="Proteomes" id="UP001218629"/>
    </source>
</evidence>
<evidence type="ECO:0000256" key="1">
    <source>
        <dbReference type="SAM" id="MobiDB-lite"/>
    </source>
</evidence>
<feature type="compositionally biased region" description="Polar residues" evidence="1">
    <location>
        <begin position="143"/>
        <end position="153"/>
    </location>
</feature>
<protein>
    <submittedName>
        <fullName evidence="2">Uncharacterized protein</fullName>
    </submittedName>
</protein>
<gene>
    <name evidence="2" type="ORF">MOV08_02220</name>
</gene>
<keyword evidence="3" id="KW-1185">Reference proteome</keyword>
<dbReference type="Proteomes" id="UP001218629">
    <property type="component" value="Chromosome"/>
</dbReference>
<name>A0ABY8A035_9ACTN</name>
<dbReference type="EMBL" id="CP095749">
    <property type="protein sequence ID" value="WEB38233.1"/>
    <property type="molecule type" value="Genomic_DNA"/>
</dbReference>
<proteinExistence type="predicted"/>
<organism evidence="2 3">
    <name type="scientific">Streptomyces yunnanensis</name>
    <dbReference type="NCBI Taxonomy" id="156453"/>
    <lineage>
        <taxon>Bacteria</taxon>
        <taxon>Bacillati</taxon>
        <taxon>Actinomycetota</taxon>
        <taxon>Actinomycetes</taxon>
        <taxon>Kitasatosporales</taxon>
        <taxon>Streptomycetaceae</taxon>
        <taxon>Streptomyces</taxon>
    </lineage>
</organism>
<evidence type="ECO:0000313" key="2">
    <source>
        <dbReference type="EMBL" id="WEB38233.1"/>
    </source>
</evidence>
<accession>A0ABY8A035</accession>
<sequence>MLRLLRADPAGMGAVRIDPGDRDGHAAIRETFYGDVDETAATATAAISLLSADRPLGIPTETFTVTAGRYGTVPHNSVVCAKDNTIPVALQRRLTEVRGSRSPQPAALRRLARGRAHYRIQQARPKSRPSWCRDRTGRRAVPRSSTPNNLCCG</sequence>